<evidence type="ECO:0000313" key="2">
    <source>
        <dbReference type="Proteomes" id="UP000887013"/>
    </source>
</evidence>
<dbReference type="Proteomes" id="UP000887013">
    <property type="component" value="Unassembled WGS sequence"/>
</dbReference>
<dbReference type="AlphaFoldDB" id="A0A8X6MY58"/>
<protein>
    <submittedName>
        <fullName evidence="1">Uncharacterized protein</fullName>
    </submittedName>
</protein>
<organism evidence="1 2">
    <name type="scientific">Nephila pilipes</name>
    <name type="common">Giant wood spider</name>
    <name type="synonym">Nephila maculata</name>
    <dbReference type="NCBI Taxonomy" id="299642"/>
    <lineage>
        <taxon>Eukaryota</taxon>
        <taxon>Metazoa</taxon>
        <taxon>Ecdysozoa</taxon>
        <taxon>Arthropoda</taxon>
        <taxon>Chelicerata</taxon>
        <taxon>Arachnida</taxon>
        <taxon>Araneae</taxon>
        <taxon>Araneomorphae</taxon>
        <taxon>Entelegynae</taxon>
        <taxon>Araneoidea</taxon>
        <taxon>Nephilidae</taxon>
        <taxon>Nephila</taxon>
    </lineage>
</organism>
<reference evidence="1" key="1">
    <citation type="submission" date="2020-08" db="EMBL/GenBank/DDBJ databases">
        <title>Multicomponent nature underlies the extraordinary mechanical properties of spider dragline silk.</title>
        <authorList>
            <person name="Kono N."/>
            <person name="Nakamura H."/>
            <person name="Mori M."/>
            <person name="Yoshida Y."/>
            <person name="Ohtoshi R."/>
            <person name="Malay A.D."/>
            <person name="Moran D.A.P."/>
            <person name="Tomita M."/>
            <person name="Numata K."/>
            <person name="Arakawa K."/>
        </authorList>
    </citation>
    <scope>NUCLEOTIDE SEQUENCE</scope>
</reference>
<gene>
    <name evidence="1" type="ORF">NPIL_663311</name>
</gene>
<proteinExistence type="predicted"/>
<sequence>MWIIVLYYILIRTTKSSGTIQSMLLENLLKVVEEPVGYLNTLPNNGYEDQDYFELDITSPNLDQNNIDENIDDVILVNETRNADLEITKQLQDVAKTIEIIIEGTT</sequence>
<accession>A0A8X6MY58</accession>
<evidence type="ECO:0000313" key="1">
    <source>
        <dbReference type="EMBL" id="GFS83865.1"/>
    </source>
</evidence>
<keyword evidence="2" id="KW-1185">Reference proteome</keyword>
<comment type="caution">
    <text evidence="1">The sequence shown here is derived from an EMBL/GenBank/DDBJ whole genome shotgun (WGS) entry which is preliminary data.</text>
</comment>
<dbReference type="EMBL" id="BMAW01003486">
    <property type="protein sequence ID" value="GFS83865.1"/>
    <property type="molecule type" value="Genomic_DNA"/>
</dbReference>
<name>A0A8X6MY58_NEPPI</name>